<dbReference type="InterPro" id="IPR014026">
    <property type="entry name" value="UDP-Glc/GDP-Man_DH_dimer"/>
</dbReference>
<accession>A0A1F5VTX2</accession>
<dbReference type="SMART" id="SM00984">
    <property type="entry name" value="UDPG_MGDP_dh_C"/>
    <property type="match status" value="1"/>
</dbReference>
<dbReference type="STRING" id="1817863.A2Y62_12635"/>
<dbReference type="InterPro" id="IPR036220">
    <property type="entry name" value="UDP-Glc/GDP-Man_DH_C_sf"/>
</dbReference>
<dbReference type="SUPFAM" id="SSF52413">
    <property type="entry name" value="UDP-glucose/GDP-mannose dehydrogenase C-terminal domain"/>
    <property type="match status" value="1"/>
</dbReference>
<reference evidence="12 13" key="1">
    <citation type="journal article" date="2016" name="Nat. Commun.">
        <title>Thousands of microbial genomes shed light on interconnected biogeochemical processes in an aquifer system.</title>
        <authorList>
            <person name="Anantharaman K."/>
            <person name="Brown C.T."/>
            <person name="Hug L.A."/>
            <person name="Sharon I."/>
            <person name="Castelle C.J."/>
            <person name="Probst A.J."/>
            <person name="Thomas B.C."/>
            <person name="Singh A."/>
            <person name="Wilkins M.J."/>
            <person name="Karaoz U."/>
            <person name="Brodie E.L."/>
            <person name="Williams K.H."/>
            <person name="Hubbard S.S."/>
            <person name="Banfield J.F."/>
        </authorList>
    </citation>
    <scope>NUCLEOTIDE SEQUENCE [LARGE SCALE GENOMIC DNA]</scope>
</reference>
<feature type="binding site" evidence="10">
    <location>
        <position position="30"/>
    </location>
    <ligand>
        <name>NAD(+)</name>
        <dbReference type="ChEBI" id="CHEBI:57540"/>
    </ligand>
</feature>
<dbReference type="EC" id="1.1.1.22" evidence="3 7"/>
<feature type="binding site" evidence="10">
    <location>
        <position position="35"/>
    </location>
    <ligand>
        <name>NAD(+)</name>
        <dbReference type="ChEBI" id="CHEBI:57540"/>
    </ligand>
</feature>
<dbReference type="GO" id="GO:0006065">
    <property type="term" value="P:UDP-glucuronate biosynthetic process"/>
    <property type="evidence" value="ECO:0007669"/>
    <property type="project" value="UniProtKB-UniPathway"/>
</dbReference>
<evidence type="ECO:0000313" key="13">
    <source>
        <dbReference type="Proteomes" id="UP000178943"/>
    </source>
</evidence>
<dbReference type="PANTHER" id="PTHR43750:SF3">
    <property type="entry name" value="UDP-GLUCOSE 6-DEHYDROGENASE TUAD"/>
    <property type="match status" value="1"/>
</dbReference>
<comment type="similarity">
    <text evidence="2 7">Belongs to the UDP-glucose/GDP-mannose dehydrogenase family.</text>
</comment>
<evidence type="ECO:0000259" key="11">
    <source>
        <dbReference type="SMART" id="SM00984"/>
    </source>
</evidence>
<comment type="catalytic activity">
    <reaction evidence="6 7">
        <text>UDP-alpha-D-glucose + 2 NAD(+) + H2O = UDP-alpha-D-glucuronate + 2 NADH + 3 H(+)</text>
        <dbReference type="Rhea" id="RHEA:23596"/>
        <dbReference type="ChEBI" id="CHEBI:15377"/>
        <dbReference type="ChEBI" id="CHEBI:15378"/>
        <dbReference type="ChEBI" id="CHEBI:57540"/>
        <dbReference type="ChEBI" id="CHEBI:57945"/>
        <dbReference type="ChEBI" id="CHEBI:58052"/>
        <dbReference type="ChEBI" id="CHEBI:58885"/>
        <dbReference type="EC" id="1.1.1.22"/>
    </reaction>
</comment>
<dbReference type="InterPro" id="IPR001732">
    <property type="entry name" value="UDP-Glc/GDP-Man_DH_N"/>
</dbReference>
<dbReference type="InterPro" id="IPR036291">
    <property type="entry name" value="NAD(P)-bd_dom_sf"/>
</dbReference>
<evidence type="ECO:0000256" key="9">
    <source>
        <dbReference type="PIRSR" id="PIRSR500134-2"/>
    </source>
</evidence>
<evidence type="ECO:0000256" key="5">
    <source>
        <dbReference type="ARBA" id="ARBA00023027"/>
    </source>
</evidence>
<dbReference type="PIRSF" id="PIRSF500134">
    <property type="entry name" value="UDPglc_DH_bac"/>
    <property type="match status" value="1"/>
</dbReference>
<evidence type="ECO:0000256" key="7">
    <source>
        <dbReference type="PIRNR" id="PIRNR000124"/>
    </source>
</evidence>
<name>A0A1F5VTX2_9BACT</name>
<feature type="binding site" evidence="9">
    <location>
        <begin position="249"/>
        <end position="253"/>
    </location>
    <ligand>
        <name>substrate</name>
    </ligand>
</feature>
<keyword evidence="4 7" id="KW-0560">Oxidoreductase</keyword>
<evidence type="ECO:0000256" key="2">
    <source>
        <dbReference type="ARBA" id="ARBA00006601"/>
    </source>
</evidence>
<feature type="binding site" evidence="9">
    <location>
        <position position="320"/>
    </location>
    <ligand>
        <name>substrate</name>
    </ligand>
</feature>
<dbReference type="Pfam" id="PF00984">
    <property type="entry name" value="UDPG_MGDP_dh"/>
    <property type="match status" value="1"/>
</dbReference>
<feature type="binding site" evidence="10">
    <location>
        <position position="155"/>
    </location>
    <ligand>
        <name>NAD(+)</name>
        <dbReference type="ChEBI" id="CHEBI:57540"/>
    </ligand>
</feature>
<dbReference type="EMBL" id="MFGW01000081">
    <property type="protein sequence ID" value="OGF66849.1"/>
    <property type="molecule type" value="Genomic_DNA"/>
</dbReference>
<dbReference type="Gene3D" id="3.40.50.720">
    <property type="entry name" value="NAD(P)-binding Rossmann-like Domain"/>
    <property type="match status" value="2"/>
</dbReference>
<dbReference type="AlphaFoldDB" id="A0A1F5VTX2"/>
<evidence type="ECO:0000256" key="1">
    <source>
        <dbReference type="ARBA" id="ARBA00004701"/>
    </source>
</evidence>
<proteinExistence type="inferred from homology"/>
<evidence type="ECO:0000256" key="10">
    <source>
        <dbReference type="PIRSR" id="PIRSR500134-3"/>
    </source>
</evidence>
<gene>
    <name evidence="12" type="ORF">A2Y62_12635</name>
</gene>
<feature type="domain" description="UDP-glucose/GDP-mannose dehydrogenase C-terminal" evidence="11">
    <location>
        <begin position="313"/>
        <end position="415"/>
    </location>
</feature>
<dbReference type="Proteomes" id="UP000178943">
    <property type="component" value="Unassembled WGS sequence"/>
</dbReference>
<feature type="binding site" evidence="9">
    <location>
        <position position="257"/>
    </location>
    <ligand>
        <name>substrate</name>
    </ligand>
</feature>
<dbReference type="InterPro" id="IPR014027">
    <property type="entry name" value="UDP-Glc/GDP-Man_DH_C"/>
</dbReference>
<dbReference type="GO" id="GO:0051287">
    <property type="term" value="F:NAD binding"/>
    <property type="evidence" value="ECO:0007669"/>
    <property type="project" value="InterPro"/>
</dbReference>
<evidence type="ECO:0000256" key="4">
    <source>
        <dbReference type="ARBA" id="ARBA00023002"/>
    </source>
</evidence>
<comment type="pathway">
    <text evidence="1">Nucleotide-sugar biosynthesis; UDP-alpha-D-glucuronate biosynthesis; UDP-alpha-D-glucuronate from UDP-alpha-D-glucose: step 1/1.</text>
</comment>
<keyword evidence="5 7" id="KW-0520">NAD</keyword>
<dbReference type="UniPathway" id="UPA00038">
    <property type="reaction ID" value="UER00491"/>
</dbReference>
<evidence type="ECO:0000313" key="12">
    <source>
        <dbReference type="EMBL" id="OGF66849.1"/>
    </source>
</evidence>
<dbReference type="InterPro" id="IPR008927">
    <property type="entry name" value="6-PGluconate_DH-like_C_sf"/>
</dbReference>
<protein>
    <recommendedName>
        <fullName evidence="3 7">UDP-glucose 6-dehydrogenase</fullName>
        <ecNumber evidence="3 7">1.1.1.22</ecNumber>
    </recommendedName>
</protein>
<dbReference type="SUPFAM" id="SSF51735">
    <property type="entry name" value="NAD(P)-binding Rossmann-fold domains"/>
    <property type="match status" value="1"/>
</dbReference>
<evidence type="ECO:0000256" key="8">
    <source>
        <dbReference type="PIRSR" id="PIRSR500134-1"/>
    </source>
</evidence>
<dbReference type="PANTHER" id="PTHR43750">
    <property type="entry name" value="UDP-GLUCOSE 6-DEHYDROGENASE TUAD"/>
    <property type="match status" value="1"/>
</dbReference>
<evidence type="ECO:0000256" key="6">
    <source>
        <dbReference type="ARBA" id="ARBA00047473"/>
    </source>
</evidence>
<feature type="binding site" evidence="9">
    <location>
        <position position="204"/>
    </location>
    <ligand>
        <name>substrate</name>
    </ligand>
</feature>
<feature type="binding site" evidence="10">
    <location>
        <position position="86"/>
    </location>
    <ligand>
        <name>NAD(+)</name>
        <dbReference type="ChEBI" id="CHEBI:57540"/>
    </ligand>
</feature>
<dbReference type="InterPro" id="IPR017476">
    <property type="entry name" value="UDP-Glc/GDP-Man"/>
</dbReference>
<dbReference type="GO" id="GO:0003979">
    <property type="term" value="F:UDP-glucose 6-dehydrogenase activity"/>
    <property type="evidence" value="ECO:0007669"/>
    <property type="project" value="UniProtKB-EC"/>
</dbReference>
<feature type="binding site" evidence="10">
    <location>
        <position position="121"/>
    </location>
    <ligand>
        <name>NAD(+)</name>
        <dbReference type="ChEBI" id="CHEBI:57540"/>
    </ligand>
</feature>
<evidence type="ECO:0000256" key="3">
    <source>
        <dbReference type="ARBA" id="ARBA00012954"/>
    </source>
</evidence>
<dbReference type="InterPro" id="IPR028357">
    <property type="entry name" value="UDPglc_DH_bac"/>
</dbReference>
<dbReference type="Gene3D" id="1.20.5.100">
    <property type="entry name" value="Cytochrome c1, transmembrane anchor, C-terminal"/>
    <property type="match status" value="1"/>
</dbReference>
<dbReference type="PIRSF" id="PIRSF000124">
    <property type="entry name" value="UDPglc_GDPman_dh"/>
    <property type="match status" value="1"/>
</dbReference>
<dbReference type="NCBIfam" id="TIGR03026">
    <property type="entry name" value="NDP-sugDHase"/>
    <property type="match status" value="1"/>
</dbReference>
<feature type="binding site" evidence="10">
    <location>
        <position position="263"/>
    </location>
    <ligand>
        <name>NAD(+)</name>
        <dbReference type="ChEBI" id="CHEBI:57540"/>
    </ligand>
</feature>
<dbReference type="SUPFAM" id="SSF48179">
    <property type="entry name" value="6-phosphogluconate dehydrogenase C-terminal domain-like"/>
    <property type="match status" value="1"/>
</dbReference>
<dbReference type="GO" id="GO:0000271">
    <property type="term" value="P:polysaccharide biosynthetic process"/>
    <property type="evidence" value="ECO:0007669"/>
    <property type="project" value="InterPro"/>
</dbReference>
<sequence length="432" mass="47668">MNIAVIGTGYVGLVTGTVFADMGNDVMCTDVDESRIQKLQQGIMPFYEPGLSEMVNRNIADGRLKFSTDFNSAIKKSLVIFIAVGTPSKENGETDLSQVEEAALSIAKAINEYKVIVNKSTVPVGTVKFVKDIIEKNKVLDVDFDVVSNPEFLREGSAIYDSINPDRIIIGAPSQPVALVLLELYATLGRPMIITDVESAELIKYASNAFLATKISFANAIADICEKTGANIDMVIKGVGLDNRIGPLFMQAGIGYGGSCFPKDVKSLIHTSSKFGIDFKLLKSVEEINNERVELFFQKIKNAIGAVQGKTFAILGLSFKPDTDDMREAKSIELIHKLIAEKAIVKTYDPAAMLIAKKLLPTEVQFCENAYLAAENADAMVICTEWREFKLLNMQKIKEIMKTPVIFDGRNLYDPKIKTRYGFFYYGIGRKN</sequence>
<organism evidence="12 13">
    <name type="scientific">Candidatus Fischerbacteria bacterium RBG_13_37_8</name>
    <dbReference type="NCBI Taxonomy" id="1817863"/>
    <lineage>
        <taxon>Bacteria</taxon>
        <taxon>Candidatus Fischeribacteriota</taxon>
    </lineage>
</organism>
<dbReference type="Pfam" id="PF03721">
    <property type="entry name" value="UDPG_MGDP_dh_N"/>
    <property type="match status" value="1"/>
</dbReference>
<dbReference type="Pfam" id="PF03720">
    <property type="entry name" value="UDPG_MGDP_dh_C"/>
    <property type="match status" value="1"/>
</dbReference>
<feature type="binding site" evidence="10">
    <location>
        <position position="327"/>
    </location>
    <ligand>
        <name>NAD(+)</name>
        <dbReference type="ChEBI" id="CHEBI:57540"/>
    </ligand>
</feature>
<feature type="binding site" evidence="9">
    <location>
        <begin position="152"/>
        <end position="155"/>
    </location>
    <ligand>
        <name>substrate</name>
    </ligand>
</feature>
<comment type="caution">
    <text evidence="12">The sequence shown here is derived from an EMBL/GenBank/DDBJ whole genome shotgun (WGS) entry which is preliminary data.</text>
</comment>
<feature type="active site" description="Nucleophile" evidence="8">
    <location>
        <position position="260"/>
    </location>
</feature>